<dbReference type="PANTHER" id="PTHR42648:SF26">
    <property type="entry name" value="INTEGRASE CATALYTIC DOMAIN-CONTAINING PROTEIN"/>
    <property type="match status" value="1"/>
</dbReference>
<dbReference type="AlphaFoldDB" id="A0A8B8M6M1"/>
<keyword evidence="2" id="KW-0862">Zinc</keyword>
<feature type="domain" description="Integrase catalytic" evidence="5">
    <location>
        <begin position="388"/>
        <end position="564"/>
    </location>
</feature>
<dbReference type="Pfam" id="PF00098">
    <property type="entry name" value="zf-CCHC"/>
    <property type="match status" value="1"/>
</dbReference>
<dbReference type="SUPFAM" id="SSF53098">
    <property type="entry name" value="Ribonuclease H-like"/>
    <property type="match status" value="1"/>
</dbReference>
<dbReference type="GO" id="GO:0005839">
    <property type="term" value="C:proteasome core complex"/>
    <property type="evidence" value="ECO:0007669"/>
    <property type="project" value="InterPro"/>
</dbReference>
<evidence type="ECO:0000256" key="3">
    <source>
        <dbReference type="SAM" id="MobiDB-lite"/>
    </source>
</evidence>
<dbReference type="Gene3D" id="3.60.20.10">
    <property type="entry name" value="Glutamine Phosphoribosylpyrophosphate, subunit 1, domain 1"/>
    <property type="match status" value="1"/>
</dbReference>
<dbReference type="GO" id="GO:0008270">
    <property type="term" value="F:zinc ion binding"/>
    <property type="evidence" value="ECO:0007669"/>
    <property type="project" value="UniProtKB-KW"/>
</dbReference>
<dbReference type="KEGG" id="aprc:113871425"/>
<dbReference type="InterPro" id="IPR039537">
    <property type="entry name" value="Retrotran_Ty1/copia-like"/>
</dbReference>
<dbReference type="GO" id="GO:0015074">
    <property type="term" value="P:DNA integration"/>
    <property type="evidence" value="ECO:0007669"/>
    <property type="project" value="InterPro"/>
</dbReference>
<dbReference type="SMART" id="SM00343">
    <property type="entry name" value="ZnF_C2HC"/>
    <property type="match status" value="2"/>
</dbReference>
<dbReference type="RefSeq" id="XP_027364321.1">
    <property type="nucleotide sequence ID" value="XM_027508520.1"/>
</dbReference>
<accession>A0A8B8M6M1</accession>
<reference evidence="7" key="2">
    <citation type="submission" date="2025-08" db="UniProtKB">
        <authorList>
            <consortium name="RefSeq"/>
        </authorList>
    </citation>
    <scope>IDENTIFICATION</scope>
    <source>
        <tissue evidence="7">Young leaves</tissue>
    </source>
</reference>
<keyword evidence="1" id="KW-0645">Protease</keyword>
<dbReference type="InterPro" id="IPR001584">
    <property type="entry name" value="Integrase_cat-core"/>
</dbReference>
<evidence type="ECO:0000256" key="1">
    <source>
        <dbReference type="ARBA" id="ARBA00022670"/>
    </source>
</evidence>
<dbReference type="InterPro" id="IPR036397">
    <property type="entry name" value="RNaseH_sf"/>
</dbReference>
<dbReference type="Gene3D" id="4.10.60.10">
    <property type="entry name" value="Zinc finger, CCHC-type"/>
    <property type="match status" value="1"/>
</dbReference>
<feature type="compositionally biased region" description="Polar residues" evidence="3">
    <location>
        <begin position="336"/>
        <end position="345"/>
    </location>
</feature>
<reference evidence="6" key="1">
    <citation type="journal article" date="2019" name="Toxins">
        <title>Detection of Abrin-Like and Prepropulchellin-Like Toxin Genes and Transcripts Using Whole Genome Sequencing and Full-Length Transcript Sequencing of Abrus precatorius.</title>
        <authorList>
            <person name="Hovde B.T."/>
            <person name="Daligault H.E."/>
            <person name="Hanschen E.R."/>
            <person name="Kunde Y.A."/>
            <person name="Johnson M.B."/>
            <person name="Starkenburg S.R."/>
            <person name="Johnson S.L."/>
        </authorList>
    </citation>
    <scope>NUCLEOTIDE SEQUENCE [LARGE SCALE GENOMIC DNA]</scope>
</reference>
<keyword evidence="2" id="KW-0863">Zinc-finger</keyword>
<proteinExistence type="predicted"/>
<dbReference type="SUPFAM" id="SSF56235">
    <property type="entry name" value="N-terminal nucleophile aminohydrolases (Ntn hydrolases)"/>
    <property type="match status" value="1"/>
</dbReference>
<name>A0A8B8M6M1_ABRPR</name>
<dbReference type="GO" id="GO:0008233">
    <property type="term" value="F:peptidase activity"/>
    <property type="evidence" value="ECO:0007669"/>
    <property type="project" value="UniProtKB-KW"/>
</dbReference>
<dbReference type="InterPro" id="IPR012337">
    <property type="entry name" value="RNaseH-like_sf"/>
</dbReference>
<dbReference type="PROSITE" id="PS50158">
    <property type="entry name" value="ZF_CCHC"/>
    <property type="match status" value="1"/>
</dbReference>
<dbReference type="InterPro" id="IPR029055">
    <property type="entry name" value="Ntn_hydrolases_N"/>
</dbReference>
<protein>
    <submittedName>
        <fullName evidence="7">Uncharacterized protein LOC113871425</fullName>
    </submittedName>
</protein>
<dbReference type="InterPro" id="IPR054722">
    <property type="entry name" value="PolX-like_BBD"/>
</dbReference>
<dbReference type="PROSITE" id="PS50994">
    <property type="entry name" value="INTEGRASE"/>
    <property type="match status" value="1"/>
</dbReference>
<dbReference type="InterPro" id="IPR001353">
    <property type="entry name" value="Proteasome_sua/b"/>
</dbReference>
<evidence type="ECO:0000256" key="2">
    <source>
        <dbReference type="PROSITE-ProRule" id="PRU00047"/>
    </source>
</evidence>
<evidence type="ECO:0000313" key="7">
    <source>
        <dbReference type="RefSeq" id="XP_027364321.1"/>
    </source>
</evidence>
<dbReference type="Gene3D" id="3.30.420.10">
    <property type="entry name" value="Ribonuclease H-like superfamily/Ribonuclease H"/>
    <property type="match status" value="1"/>
</dbReference>
<gene>
    <name evidence="7" type="primary">LOC113871425</name>
</gene>
<keyword evidence="6" id="KW-1185">Reference proteome</keyword>
<evidence type="ECO:0000313" key="6">
    <source>
        <dbReference type="Proteomes" id="UP000694853"/>
    </source>
</evidence>
<evidence type="ECO:0000259" key="5">
    <source>
        <dbReference type="PROSITE" id="PS50994"/>
    </source>
</evidence>
<dbReference type="OrthoDB" id="1706811at2759"/>
<organism evidence="6 7">
    <name type="scientific">Abrus precatorius</name>
    <name type="common">Indian licorice</name>
    <name type="synonym">Glycine abrus</name>
    <dbReference type="NCBI Taxonomy" id="3816"/>
    <lineage>
        <taxon>Eukaryota</taxon>
        <taxon>Viridiplantae</taxon>
        <taxon>Streptophyta</taxon>
        <taxon>Embryophyta</taxon>
        <taxon>Tracheophyta</taxon>
        <taxon>Spermatophyta</taxon>
        <taxon>Magnoliopsida</taxon>
        <taxon>eudicotyledons</taxon>
        <taxon>Gunneridae</taxon>
        <taxon>Pentapetalae</taxon>
        <taxon>rosids</taxon>
        <taxon>fabids</taxon>
        <taxon>Fabales</taxon>
        <taxon>Fabaceae</taxon>
        <taxon>Papilionoideae</taxon>
        <taxon>50 kb inversion clade</taxon>
        <taxon>NPAAA clade</taxon>
        <taxon>indigoferoid/millettioid clade</taxon>
        <taxon>Abreae</taxon>
        <taxon>Abrus</taxon>
    </lineage>
</organism>
<sequence>MTNPSYTGGIKLKFGLMFMVCTQRSWKRPYGVDLLVAGLNEFGAHLYYNCLSGNYFDYQAFAISSRSQAAKTYLECKFENFMNSSLEDLIEDALIATRESAQGEKLNIFACTIAIVEVGHIDGKDPAPKDAEALAKWKIKDARVMTWIMSSVEPHIVLNLRPYKIAKEMWKYLKKGDVPDVALTAIIKVHESSKRNQFLMKLCPDFKMAHSNLMNRDPVPSLDACLSALLRKEQRLLTQASMEQKANANDLINVAYAAHGRSKGKDVRGIQCYSCKGFGHIAKDCSQKFCNYCKQWGHIISSCPTRPVRREGTAYHASVGASSSAATPMIEPDTAAPSTSSQNPNTLTPEMVQQMIFSVFSAFGFSSSSNSHSLPWYIDSEASNHMTNTTVPLSNVQKYDGTQKIHTANGNSLDISVVGDISPSLTNVFVSFGLSTNLISVGQLVDHDCNVQFSSFGCIVQDQVSRKIIAKGPKIFLQNKGIISQHSCPSTSQQNGIAERKNRHLLDVVRTLLLESSVPPRFLCKALSTAVHLINRLPSPVLGNVSPFHKLHGYTPSSSGFRTFGCVCFVHLPIHKRHKLAAQSVKCAFLDYSNSQKGYICYDSSAHRMRISRNVIFFEK</sequence>
<feature type="domain" description="CCHC-type" evidence="4">
    <location>
        <begin position="272"/>
        <end position="287"/>
    </location>
</feature>
<keyword evidence="2" id="KW-0479">Metal-binding</keyword>
<dbReference type="Pfam" id="PF22936">
    <property type="entry name" value="Pol_BBD"/>
    <property type="match status" value="1"/>
</dbReference>
<dbReference type="InterPro" id="IPR057670">
    <property type="entry name" value="SH3_retrovirus"/>
</dbReference>
<dbReference type="GO" id="GO:0051603">
    <property type="term" value="P:proteolysis involved in protein catabolic process"/>
    <property type="evidence" value="ECO:0007669"/>
    <property type="project" value="InterPro"/>
</dbReference>
<dbReference type="SUPFAM" id="SSF57756">
    <property type="entry name" value="Retrovirus zinc finger-like domains"/>
    <property type="match status" value="1"/>
</dbReference>
<evidence type="ECO:0000259" key="4">
    <source>
        <dbReference type="PROSITE" id="PS50158"/>
    </source>
</evidence>
<dbReference type="Pfam" id="PF00227">
    <property type="entry name" value="Proteasome"/>
    <property type="match status" value="1"/>
</dbReference>
<keyword evidence="1" id="KW-0378">Hydrolase</keyword>
<dbReference type="Proteomes" id="UP000694853">
    <property type="component" value="Unplaced"/>
</dbReference>
<dbReference type="InterPro" id="IPR001878">
    <property type="entry name" value="Znf_CCHC"/>
</dbReference>
<dbReference type="InterPro" id="IPR036875">
    <property type="entry name" value="Znf_CCHC_sf"/>
</dbReference>
<feature type="region of interest" description="Disordered" evidence="3">
    <location>
        <begin position="324"/>
        <end position="345"/>
    </location>
</feature>
<dbReference type="GO" id="GO:0003676">
    <property type="term" value="F:nucleic acid binding"/>
    <property type="evidence" value="ECO:0007669"/>
    <property type="project" value="InterPro"/>
</dbReference>
<dbReference type="GeneID" id="113871425"/>
<dbReference type="PANTHER" id="PTHR42648">
    <property type="entry name" value="TRANSPOSASE, PUTATIVE-RELATED"/>
    <property type="match status" value="1"/>
</dbReference>
<dbReference type="Pfam" id="PF25597">
    <property type="entry name" value="SH3_retrovirus"/>
    <property type="match status" value="1"/>
</dbReference>